<feature type="non-terminal residue" evidence="1">
    <location>
        <position position="97"/>
    </location>
</feature>
<keyword evidence="1" id="KW-0548">Nucleotidyltransferase</keyword>
<proteinExistence type="predicted"/>
<name>A0A0G0LH73_9BACT</name>
<protein>
    <submittedName>
        <fullName evidence="1">Galactose-1-phosphate uridylyltransferase</fullName>
    </submittedName>
</protein>
<dbReference type="AlphaFoldDB" id="A0A0G0LH73"/>
<evidence type="ECO:0000313" key="2">
    <source>
        <dbReference type="Proteomes" id="UP000033934"/>
    </source>
</evidence>
<comment type="caution">
    <text evidence="1">The sequence shown here is derived from an EMBL/GenBank/DDBJ whole genome shotgun (WGS) entry which is preliminary data.</text>
</comment>
<organism evidence="1 2">
    <name type="scientific">Berkelbacteria bacterium GW2011_GWA2_38_9</name>
    <dbReference type="NCBI Taxonomy" id="1618334"/>
    <lineage>
        <taxon>Bacteria</taxon>
        <taxon>Candidatus Berkelbacteria</taxon>
    </lineage>
</organism>
<evidence type="ECO:0000313" key="1">
    <source>
        <dbReference type="EMBL" id="KKQ90422.1"/>
    </source>
</evidence>
<accession>A0A0G0LH73</accession>
<dbReference type="SUPFAM" id="SSF54197">
    <property type="entry name" value="HIT-like"/>
    <property type="match status" value="1"/>
</dbReference>
<dbReference type="Proteomes" id="UP000033934">
    <property type="component" value="Unassembled WGS sequence"/>
</dbReference>
<dbReference type="InterPro" id="IPR036265">
    <property type="entry name" value="HIT-like_sf"/>
</dbReference>
<keyword evidence="1" id="KW-0808">Transferase</keyword>
<sequence length="97" mass="11560">MPQLRQNIITGEWVVIAPARSKRPDDYIRAQKREVKDELASACVFCLNGSEFKRRLKNFDNKHTWTIQNKFPAFACDEKECSDRTRSYYPEHQFYRA</sequence>
<dbReference type="EMBL" id="LBVO01000006">
    <property type="protein sequence ID" value="KKQ90422.1"/>
    <property type="molecule type" value="Genomic_DNA"/>
</dbReference>
<reference evidence="1 2" key="1">
    <citation type="journal article" date="2015" name="Nature">
        <title>rRNA introns, odd ribosomes, and small enigmatic genomes across a large radiation of phyla.</title>
        <authorList>
            <person name="Brown C.T."/>
            <person name="Hug L.A."/>
            <person name="Thomas B.C."/>
            <person name="Sharon I."/>
            <person name="Castelle C.J."/>
            <person name="Singh A."/>
            <person name="Wilkins M.J."/>
            <person name="Williams K.H."/>
            <person name="Banfield J.F."/>
        </authorList>
    </citation>
    <scope>NUCLEOTIDE SEQUENCE [LARGE SCALE GENOMIC DNA]</scope>
</reference>
<gene>
    <name evidence="1" type="ORF">UT11_C0006G0001</name>
</gene>
<dbReference type="Gene3D" id="3.30.428.10">
    <property type="entry name" value="HIT-like"/>
    <property type="match status" value="1"/>
</dbReference>
<dbReference type="GO" id="GO:0016779">
    <property type="term" value="F:nucleotidyltransferase activity"/>
    <property type="evidence" value="ECO:0007669"/>
    <property type="project" value="UniProtKB-KW"/>
</dbReference>